<evidence type="ECO:0000256" key="3">
    <source>
        <dbReference type="ARBA" id="ARBA00022692"/>
    </source>
</evidence>
<keyword evidence="4 6" id="KW-1133">Transmembrane helix</keyword>
<feature type="transmembrane region" description="Helical" evidence="6">
    <location>
        <begin position="119"/>
        <end position="140"/>
    </location>
</feature>
<feature type="transmembrane region" description="Helical" evidence="6">
    <location>
        <begin position="197"/>
        <end position="217"/>
    </location>
</feature>
<dbReference type="GO" id="GO:0005886">
    <property type="term" value="C:plasma membrane"/>
    <property type="evidence" value="ECO:0007669"/>
    <property type="project" value="InterPro"/>
</dbReference>
<dbReference type="AlphaFoldDB" id="A0A1W1C9V3"/>
<keyword evidence="3 6" id="KW-0812">Transmembrane</keyword>
<reference evidence="7" key="1">
    <citation type="submission" date="2016-10" db="EMBL/GenBank/DDBJ databases">
        <authorList>
            <person name="de Groot N.N."/>
        </authorList>
    </citation>
    <scope>NUCLEOTIDE SEQUENCE</scope>
</reference>
<keyword evidence="7" id="KW-0328">Glycosyltransferase</keyword>
<protein>
    <submittedName>
        <fullName evidence="7">Prolipoprotein diacylglyceryl transferase</fullName>
        <ecNumber evidence="7">2.4.99.-</ecNumber>
    </submittedName>
</protein>
<dbReference type="GO" id="GO:0042158">
    <property type="term" value="P:lipoprotein biosynthetic process"/>
    <property type="evidence" value="ECO:0007669"/>
    <property type="project" value="InterPro"/>
</dbReference>
<feature type="transmembrane region" description="Helical" evidence="6">
    <location>
        <begin position="237"/>
        <end position="255"/>
    </location>
</feature>
<keyword evidence="2 7" id="KW-0808">Transferase</keyword>
<keyword evidence="7" id="KW-0449">Lipoprotein</keyword>
<sequence>MEHFIWNADPVLLHLGPLQLRWYGLLFVGSFFLGLLLLQWIFKREGKDPALLDTLLIYLLVGAVIGARLMHCFAYEPEFYLSHPIEILKIWKGGLASHGGLLGSIVAIWLFCRKYKFDFMWLISRAAIAGTITAACVRFGNFFNSEILGKPTDLPWAVIFERVDMVPRHPVQLYEAFSYLILFALMLFIYLKSSAAFATRILPGVFLAFMFTVRFLLEYTKSRQADYTWSLPITTGQALSLPFIFIGIVWIVWAVRKKEPAQ</sequence>
<feature type="transmembrane region" description="Helical" evidence="6">
    <location>
        <begin position="20"/>
        <end position="38"/>
    </location>
</feature>
<evidence type="ECO:0000256" key="4">
    <source>
        <dbReference type="ARBA" id="ARBA00022989"/>
    </source>
</evidence>
<dbReference type="EMBL" id="FPHL01000029">
    <property type="protein sequence ID" value="SFV62544.1"/>
    <property type="molecule type" value="Genomic_DNA"/>
</dbReference>
<evidence type="ECO:0000313" key="7">
    <source>
        <dbReference type="EMBL" id="SFV62544.1"/>
    </source>
</evidence>
<keyword evidence="5 6" id="KW-0472">Membrane</keyword>
<accession>A0A1W1C9V3</accession>
<proteinExistence type="inferred from homology"/>
<gene>
    <name evidence="7" type="ORF">MNB_SV-10-1474</name>
</gene>
<evidence type="ECO:0000256" key="6">
    <source>
        <dbReference type="SAM" id="Phobius"/>
    </source>
</evidence>
<keyword evidence="1" id="KW-1003">Cell membrane</keyword>
<dbReference type="PANTHER" id="PTHR30589:SF0">
    <property type="entry name" value="PHOSPHATIDYLGLYCEROL--PROLIPOPROTEIN DIACYLGLYCERYL TRANSFERASE"/>
    <property type="match status" value="1"/>
</dbReference>
<feature type="transmembrane region" description="Helical" evidence="6">
    <location>
        <begin position="50"/>
        <end position="70"/>
    </location>
</feature>
<feature type="transmembrane region" description="Helical" evidence="6">
    <location>
        <begin position="171"/>
        <end position="190"/>
    </location>
</feature>
<dbReference type="PANTHER" id="PTHR30589">
    <property type="entry name" value="PROLIPOPROTEIN DIACYLGLYCERYL TRANSFERASE"/>
    <property type="match status" value="1"/>
</dbReference>
<name>A0A1W1C9V3_9ZZZZ</name>
<dbReference type="GO" id="GO:0008961">
    <property type="term" value="F:phosphatidylglycerol-prolipoprotein diacylglyceryl transferase activity"/>
    <property type="evidence" value="ECO:0007669"/>
    <property type="project" value="InterPro"/>
</dbReference>
<dbReference type="NCBIfam" id="TIGR00544">
    <property type="entry name" value="lgt"/>
    <property type="match status" value="1"/>
</dbReference>
<dbReference type="EC" id="2.4.99.-" evidence="7"/>
<dbReference type="HAMAP" id="MF_01147">
    <property type="entry name" value="Lgt"/>
    <property type="match status" value="1"/>
</dbReference>
<evidence type="ECO:0000256" key="1">
    <source>
        <dbReference type="ARBA" id="ARBA00022475"/>
    </source>
</evidence>
<dbReference type="Pfam" id="PF01790">
    <property type="entry name" value="LGT"/>
    <property type="match status" value="1"/>
</dbReference>
<organism evidence="7">
    <name type="scientific">hydrothermal vent metagenome</name>
    <dbReference type="NCBI Taxonomy" id="652676"/>
    <lineage>
        <taxon>unclassified sequences</taxon>
        <taxon>metagenomes</taxon>
        <taxon>ecological metagenomes</taxon>
    </lineage>
</organism>
<dbReference type="InterPro" id="IPR001640">
    <property type="entry name" value="Lgt"/>
</dbReference>
<evidence type="ECO:0000256" key="5">
    <source>
        <dbReference type="ARBA" id="ARBA00023136"/>
    </source>
</evidence>
<evidence type="ECO:0000256" key="2">
    <source>
        <dbReference type="ARBA" id="ARBA00022679"/>
    </source>
</evidence>
<feature type="transmembrane region" description="Helical" evidence="6">
    <location>
        <begin position="90"/>
        <end position="112"/>
    </location>
</feature>